<name>A0AAD7SID3_9TELE</name>
<evidence type="ECO:0000313" key="2">
    <source>
        <dbReference type="Proteomes" id="UP001221898"/>
    </source>
</evidence>
<organism evidence="1 2">
    <name type="scientific">Aldrovandia affinis</name>
    <dbReference type="NCBI Taxonomy" id="143900"/>
    <lineage>
        <taxon>Eukaryota</taxon>
        <taxon>Metazoa</taxon>
        <taxon>Chordata</taxon>
        <taxon>Craniata</taxon>
        <taxon>Vertebrata</taxon>
        <taxon>Euteleostomi</taxon>
        <taxon>Actinopterygii</taxon>
        <taxon>Neopterygii</taxon>
        <taxon>Teleostei</taxon>
        <taxon>Notacanthiformes</taxon>
        <taxon>Halosauridae</taxon>
        <taxon>Aldrovandia</taxon>
    </lineage>
</organism>
<protein>
    <submittedName>
        <fullName evidence="1">Uncharacterized protein</fullName>
    </submittedName>
</protein>
<dbReference type="AlphaFoldDB" id="A0AAD7SID3"/>
<keyword evidence="2" id="KW-1185">Reference proteome</keyword>
<dbReference type="EMBL" id="JAINUG010000061">
    <property type="protein sequence ID" value="KAJ8402910.1"/>
    <property type="molecule type" value="Genomic_DNA"/>
</dbReference>
<reference evidence="1" key="1">
    <citation type="journal article" date="2023" name="Science">
        <title>Genome structures resolve the early diversification of teleost fishes.</title>
        <authorList>
            <person name="Parey E."/>
            <person name="Louis A."/>
            <person name="Montfort J."/>
            <person name="Bouchez O."/>
            <person name="Roques C."/>
            <person name="Iampietro C."/>
            <person name="Lluch J."/>
            <person name="Castinel A."/>
            <person name="Donnadieu C."/>
            <person name="Desvignes T."/>
            <person name="Floi Bucao C."/>
            <person name="Jouanno E."/>
            <person name="Wen M."/>
            <person name="Mejri S."/>
            <person name="Dirks R."/>
            <person name="Jansen H."/>
            <person name="Henkel C."/>
            <person name="Chen W.J."/>
            <person name="Zahm M."/>
            <person name="Cabau C."/>
            <person name="Klopp C."/>
            <person name="Thompson A.W."/>
            <person name="Robinson-Rechavi M."/>
            <person name="Braasch I."/>
            <person name="Lecointre G."/>
            <person name="Bobe J."/>
            <person name="Postlethwait J.H."/>
            <person name="Berthelot C."/>
            <person name="Roest Crollius H."/>
            <person name="Guiguen Y."/>
        </authorList>
    </citation>
    <scope>NUCLEOTIDE SEQUENCE</scope>
    <source>
        <strain evidence="1">NC1722</strain>
    </source>
</reference>
<evidence type="ECO:0000313" key="1">
    <source>
        <dbReference type="EMBL" id="KAJ8402910.1"/>
    </source>
</evidence>
<sequence length="88" mass="9753">MAEAADCIGDSSVDSTTTMATPILEEFTEEEDVFLPESNPTGLCHKTEKSAKNVSAIVQVRKEGVTATENQMEKEFLLLNIRKQVSYR</sequence>
<gene>
    <name evidence="1" type="ORF">AAFF_G00362240</name>
</gene>
<accession>A0AAD7SID3</accession>
<comment type="caution">
    <text evidence="1">The sequence shown here is derived from an EMBL/GenBank/DDBJ whole genome shotgun (WGS) entry which is preliminary data.</text>
</comment>
<proteinExistence type="predicted"/>
<dbReference type="Proteomes" id="UP001221898">
    <property type="component" value="Unassembled WGS sequence"/>
</dbReference>